<dbReference type="InterPro" id="IPR013830">
    <property type="entry name" value="SGNH_hydro"/>
</dbReference>
<dbReference type="RefSeq" id="WP_200466457.1">
    <property type="nucleotide sequence ID" value="NZ_JAENRR010000058.1"/>
</dbReference>
<dbReference type="InterPro" id="IPR036514">
    <property type="entry name" value="SGNH_hydro_sf"/>
</dbReference>
<dbReference type="PANTHER" id="PTHR45953:SF1">
    <property type="entry name" value="IDURONATE 2-SULFATASE"/>
    <property type="match status" value="1"/>
</dbReference>
<keyword evidence="4 7" id="KW-0732">Signal</keyword>
<keyword evidence="3" id="KW-0479">Metal-binding</keyword>
<dbReference type="EMBL" id="JAENRR010000058">
    <property type="protein sequence ID" value="MBK3519237.1"/>
    <property type="molecule type" value="Genomic_DNA"/>
</dbReference>
<gene>
    <name evidence="10" type="ORF">JIV24_17950</name>
</gene>
<dbReference type="CDD" id="cd16030">
    <property type="entry name" value="iduronate-2-sulfatase"/>
    <property type="match status" value="1"/>
</dbReference>
<dbReference type="InterPro" id="IPR017850">
    <property type="entry name" value="Alkaline_phosphatase_core_sf"/>
</dbReference>
<reference evidence="10 11" key="1">
    <citation type="submission" date="2021-01" db="EMBL/GenBank/DDBJ databases">
        <title>Carboxyliciviraga sp.nov., isolated from coastal sediments.</title>
        <authorList>
            <person name="Lu D."/>
            <person name="Zhang T."/>
        </authorList>
    </citation>
    <scope>NUCLEOTIDE SEQUENCE [LARGE SCALE GENOMIC DNA]</scope>
    <source>
        <strain evidence="10 11">N1Y132</strain>
    </source>
</reference>
<evidence type="ECO:0000256" key="5">
    <source>
        <dbReference type="ARBA" id="ARBA00022801"/>
    </source>
</evidence>
<feature type="domain" description="Sulfatase N-terminal" evidence="8">
    <location>
        <begin position="28"/>
        <end position="396"/>
    </location>
</feature>
<dbReference type="SUPFAM" id="SSF52266">
    <property type="entry name" value="SGNH hydrolase"/>
    <property type="match status" value="1"/>
</dbReference>
<dbReference type="InterPro" id="IPR000917">
    <property type="entry name" value="Sulfatase_N"/>
</dbReference>
<proteinExistence type="inferred from homology"/>
<dbReference type="SUPFAM" id="SSF49785">
    <property type="entry name" value="Galactose-binding domain-like"/>
    <property type="match status" value="1"/>
</dbReference>
<dbReference type="Pfam" id="PF00884">
    <property type="entry name" value="Sulfatase"/>
    <property type="match status" value="1"/>
</dbReference>
<dbReference type="InterPro" id="IPR035874">
    <property type="entry name" value="IDS"/>
</dbReference>
<dbReference type="Proteomes" id="UP000605676">
    <property type="component" value="Unassembled WGS sequence"/>
</dbReference>
<evidence type="ECO:0000259" key="8">
    <source>
        <dbReference type="Pfam" id="PF00884"/>
    </source>
</evidence>
<evidence type="ECO:0000256" key="1">
    <source>
        <dbReference type="ARBA" id="ARBA00001913"/>
    </source>
</evidence>
<dbReference type="SUPFAM" id="SSF53649">
    <property type="entry name" value="Alkaline phosphatase-like"/>
    <property type="match status" value="1"/>
</dbReference>
<dbReference type="Gene3D" id="2.60.120.260">
    <property type="entry name" value="Galactose-binding domain-like"/>
    <property type="match status" value="2"/>
</dbReference>
<feature type="domain" description="SGNH hydrolase-type esterase" evidence="9">
    <location>
        <begin position="837"/>
        <end position="1006"/>
    </location>
</feature>
<evidence type="ECO:0000256" key="4">
    <source>
        <dbReference type="ARBA" id="ARBA00022729"/>
    </source>
</evidence>
<comment type="cofactor">
    <cofactor evidence="1">
        <name>Ca(2+)</name>
        <dbReference type="ChEBI" id="CHEBI:29108"/>
    </cofactor>
</comment>
<comment type="caution">
    <text evidence="10">The sequence shown here is derived from an EMBL/GenBank/DDBJ whole genome shotgun (WGS) entry which is preliminary data.</text>
</comment>
<keyword evidence="11" id="KW-1185">Reference proteome</keyword>
<dbReference type="Pfam" id="PF13472">
    <property type="entry name" value="Lipase_GDSL_2"/>
    <property type="match status" value="1"/>
</dbReference>
<evidence type="ECO:0000256" key="6">
    <source>
        <dbReference type="ARBA" id="ARBA00022837"/>
    </source>
</evidence>
<sequence>MKNIKILLFTAALLMPLQSFCKSSKDKPNILFIVIDDLKTDLACYGQTGLVTPGIDQLAAQGVIFDNAYCQQAVCAPSRISCFTGMRPDRTQVVDLKTNMRDKQPDIVTIPQFFKQNGYETVGFGKLMHGAKGNDPLSWTIPYKEKDQLKYAKGYAYPANGKYQNPEAIKAYQEAKSKKLNWFETNAYLKERNLSPSVESRVVPDDAYPDGAVAEASMMQLEQFAKGDKPFFLAVGLNKPHLPFAAPKKYWDLYKRENIEVHPFQEKAKHSPDYAYHTWGELRNYSDIPDKGDLSIDKQKELIHGYRAATSFADAQVAKVMDKLKELQLDENTIVVLWGDHGWHLGDHGLWCKHSNFEQATKVPFIISAPGMAMGERAATMTEMVDIFPTLIEYAGFNVPKQLEGHSLLPVLEKPNKKVKDYAISQFPRGNNNMGYSMRTERYRLTLWLKGEFQKGSIVHKPSILGVELYDYKKDPLEKISLAGDPAYREITAELRNKLLTLLQEQAKQNKVNYSGKAQGEKTKKDSGKGLASMAIIDGHFSQELSKSWKTKGANGAVVDFKRVASDDGHTLKVAVSNLGKNPWDIQMMSKMPMQLKAGETFRLHIKGKGGEGRVVLHPEGGKQIVRHLNLSQEQSVQELNFPIQATGAYTLKLLFIEKGEYIIQEIDLGDKAKVAVPFVEGSVRLDNKNIHVLGANYVTRSSNELSFSRFSDKTYHSPNEVRMFSLANGRTNSGIKLLFKTASNKVSLKFVPAEGTNRGAEFLVLQDGQFDNTYKFNNSMSKGEMVLDLTNKFTGQSTVFEIVLPSLINLKLHQLIVDEGADLEVFTPDKKPVYLAIGNSITHGVGQGSASYLSYPYLLAEKLDYNYFNLAVGGAKISQAVAEQTSEMPQADLITILIGYNDLVGFGKTPEDYKKDYRKFLKTIRKHQPNATIYCISVTYTNTKKGKKTNYTPDDFRKSLNELVAEFSRDDNKIIFVEGDKISSKENLREDNPKDPVHFGIKGAALFADELYSIIAKDN</sequence>
<evidence type="ECO:0000256" key="7">
    <source>
        <dbReference type="SAM" id="SignalP"/>
    </source>
</evidence>
<evidence type="ECO:0000259" key="9">
    <source>
        <dbReference type="Pfam" id="PF13472"/>
    </source>
</evidence>
<keyword evidence="6" id="KW-0106">Calcium</keyword>
<dbReference type="Gene3D" id="3.40.50.1110">
    <property type="entry name" value="SGNH hydrolase"/>
    <property type="match status" value="1"/>
</dbReference>
<name>A0ABS1HNH5_9BACT</name>
<dbReference type="CDD" id="cd00229">
    <property type="entry name" value="SGNH_hydrolase"/>
    <property type="match status" value="1"/>
</dbReference>
<comment type="similarity">
    <text evidence="2">Belongs to the sulfatase family.</text>
</comment>
<evidence type="ECO:0000313" key="10">
    <source>
        <dbReference type="EMBL" id="MBK3519237.1"/>
    </source>
</evidence>
<organism evidence="10 11">
    <name type="scientific">Carboxylicivirga marina</name>
    <dbReference type="NCBI Taxonomy" id="2800988"/>
    <lineage>
        <taxon>Bacteria</taxon>
        <taxon>Pseudomonadati</taxon>
        <taxon>Bacteroidota</taxon>
        <taxon>Bacteroidia</taxon>
        <taxon>Marinilabiliales</taxon>
        <taxon>Marinilabiliaceae</taxon>
        <taxon>Carboxylicivirga</taxon>
    </lineage>
</organism>
<evidence type="ECO:0000256" key="3">
    <source>
        <dbReference type="ARBA" id="ARBA00022723"/>
    </source>
</evidence>
<evidence type="ECO:0000256" key="2">
    <source>
        <dbReference type="ARBA" id="ARBA00008779"/>
    </source>
</evidence>
<protein>
    <submittedName>
        <fullName evidence="10">Sulfatase-like hydrolase/transferase</fullName>
    </submittedName>
</protein>
<dbReference type="Gene3D" id="3.40.720.10">
    <property type="entry name" value="Alkaline Phosphatase, subunit A"/>
    <property type="match status" value="1"/>
</dbReference>
<feature type="signal peptide" evidence="7">
    <location>
        <begin position="1"/>
        <end position="21"/>
    </location>
</feature>
<keyword evidence="5" id="KW-0378">Hydrolase</keyword>
<evidence type="ECO:0000313" key="11">
    <source>
        <dbReference type="Proteomes" id="UP000605676"/>
    </source>
</evidence>
<accession>A0ABS1HNH5</accession>
<dbReference type="PANTHER" id="PTHR45953">
    <property type="entry name" value="IDURONATE 2-SULFATASE"/>
    <property type="match status" value="1"/>
</dbReference>
<dbReference type="InterPro" id="IPR008979">
    <property type="entry name" value="Galactose-bd-like_sf"/>
</dbReference>
<feature type="chain" id="PRO_5045050849" evidence="7">
    <location>
        <begin position="22"/>
        <end position="1020"/>
    </location>
</feature>